<feature type="region of interest" description="Disordered" evidence="1">
    <location>
        <begin position="109"/>
        <end position="140"/>
    </location>
</feature>
<sequence length="247" mass="26556">MRRHALGHTLGHVAVSAPEPLPLVYSASASSASTECTGQDFYSAAPMTCMPIQTDLTGTALIRLHDQVIKLEEQRFSALEWEWRPLSDIRITAPAYELLAARDGPWRISDASEAPQAGSTVPPRQPASDGTYGGSQPRHGTWHASVKISIRPPETLVPAFCGSLIARSYSLLFRVRVCGAHGKKCGLELPLQVVHPSPQPSLPGAVAEQVATPCEGPAALLAQEEVLPTYENVPMSTSSNSRRPPHE</sequence>
<evidence type="ECO:0000313" key="2">
    <source>
        <dbReference type="EMBL" id="KAJ9145212.1"/>
    </source>
</evidence>
<reference evidence="2" key="1">
    <citation type="submission" date="2022-07" db="EMBL/GenBank/DDBJ databases">
        <title>Fungi with potential for degradation of polypropylene.</title>
        <authorList>
            <person name="Gostincar C."/>
        </authorList>
    </citation>
    <scope>NUCLEOTIDE SEQUENCE</scope>
    <source>
        <strain evidence="2">EXF-13287</strain>
    </source>
</reference>
<comment type="caution">
    <text evidence="2">The sequence shown here is derived from an EMBL/GenBank/DDBJ whole genome shotgun (WGS) entry which is preliminary data.</text>
</comment>
<dbReference type="AlphaFoldDB" id="A0AA38VQU2"/>
<evidence type="ECO:0000313" key="3">
    <source>
        <dbReference type="Proteomes" id="UP001174691"/>
    </source>
</evidence>
<accession>A0AA38VQU2</accession>
<dbReference type="EMBL" id="JANBVN010000092">
    <property type="protein sequence ID" value="KAJ9145212.1"/>
    <property type="molecule type" value="Genomic_DNA"/>
</dbReference>
<keyword evidence="3" id="KW-1185">Reference proteome</keyword>
<proteinExistence type="predicted"/>
<protein>
    <submittedName>
        <fullName evidence="2">Uncharacterized protein</fullName>
    </submittedName>
</protein>
<dbReference type="Proteomes" id="UP001174691">
    <property type="component" value="Unassembled WGS sequence"/>
</dbReference>
<evidence type="ECO:0000256" key="1">
    <source>
        <dbReference type="SAM" id="MobiDB-lite"/>
    </source>
</evidence>
<organism evidence="2 3">
    <name type="scientific">Coniochaeta hoffmannii</name>
    <dbReference type="NCBI Taxonomy" id="91930"/>
    <lineage>
        <taxon>Eukaryota</taxon>
        <taxon>Fungi</taxon>
        <taxon>Dikarya</taxon>
        <taxon>Ascomycota</taxon>
        <taxon>Pezizomycotina</taxon>
        <taxon>Sordariomycetes</taxon>
        <taxon>Sordariomycetidae</taxon>
        <taxon>Coniochaetales</taxon>
        <taxon>Coniochaetaceae</taxon>
        <taxon>Coniochaeta</taxon>
    </lineage>
</organism>
<gene>
    <name evidence="2" type="ORF">NKR19_g6163</name>
</gene>
<name>A0AA38VQU2_9PEZI</name>